<evidence type="ECO:0000259" key="3">
    <source>
        <dbReference type="Pfam" id="PF00561"/>
    </source>
</evidence>
<comment type="caution">
    <text evidence="4">The sequence shown here is derived from an EMBL/GenBank/DDBJ whole genome shotgun (WGS) entry which is preliminary data.</text>
</comment>
<dbReference type="OrthoDB" id="408373at2759"/>
<dbReference type="PANTHER" id="PTHR43039">
    <property type="entry name" value="ESTERASE-RELATED"/>
    <property type="match status" value="1"/>
</dbReference>
<dbReference type="EMBL" id="MVGT01004391">
    <property type="protein sequence ID" value="OUZ99709.1"/>
    <property type="molecule type" value="Genomic_DNA"/>
</dbReference>
<name>A0A200PNC6_MACCD</name>
<dbReference type="InterPro" id="IPR000073">
    <property type="entry name" value="AB_hydrolase_1"/>
</dbReference>
<gene>
    <name evidence="4" type="ORF">BVC80_9063g80</name>
</gene>
<dbReference type="STRING" id="56857.A0A200PNC6"/>
<dbReference type="InterPro" id="IPR029058">
    <property type="entry name" value="AB_hydrolase_fold"/>
</dbReference>
<reference evidence="4 5" key="1">
    <citation type="journal article" date="2017" name="Mol. Plant">
        <title>The Genome of Medicinal Plant Macleaya cordata Provides New Insights into Benzylisoquinoline Alkaloids Metabolism.</title>
        <authorList>
            <person name="Liu X."/>
            <person name="Liu Y."/>
            <person name="Huang P."/>
            <person name="Ma Y."/>
            <person name="Qing Z."/>
            <person name="Tang Q."/>
            <person name="Cao H."/>
            <person name="Cheng P."/>
            <person name="Zheng Y."/>
            <person name="Yuan Z."/>
            <person name="Zhou Y."/>
            <person name="Liu J."/>
            <person name="Tang Z."/>
            <person name="Zhuo Y."/>
            <person name="Zhang Y."/>
            <person name="Yu L."/>
            <person name="Huang J."/>
            <person name="Yang P."/>
            <person name="Peng Q."/>
            <person name="Zhang J."/>
            <person name="Jiang W."/>
            <person name="Zhang Z."/>
            <person name="Lin K."/>
            <person name="Ro D.K."/>
            <person name="Chen X."/>
            <person name="Xiong X."/>
            <person name="Shang Y."/>
            <person name="Huang S."/>
            <person name="Zeng J."/>
        </authorList>
    </citation>
    <scope>NUCLEOTIDE SEQUENCE [LARGE SCALE GENOMIC DNA]</scope>
    <source>
        <strain evidence="5">cv. BLH2017</strain>
        <tissue evidence="4">Root</tissue>
    </source>
</reference>
<evidence type="ECO:0000256" key="1">
    <source>
        <dbReference type="ARBA" id="ARBA00008645"/>
    </source>
</evidence>
<dbReference type="FunCoup" id="A0A200PNC6">
    <property type="interactions" value="1"/>
</dbReference>
<dbReference type="OMA" id="WDKIIPV"/>
<protein>
    <recommendedName>
        <fullName evidence="3">AB hydrolase-1 domain-containing protein</fullName>
    </recommendedName>
</protein>
<dbReference type="AlphaFoldDB" id="A0A200PNC6"/>
<evidence type="ECO:0000313" key="4">
    <source>
        <dbReference type="EMBL" id="OUZ99709.1"/>
    </source>
</evidence>
<comment type="similarity">
    <text evidence="1">Belongs to the AB hydrolase superfamily.</text>
</comment>
<keyword evidence="5" id="KW-1185">Reference proteome</keyword>
<proteinExistence type="inferred from homology"/>
<evidence type="ECO:0000313" key="5">
    <source>
        <dbReference type="Proteomes" id="UP000195402"/>
    </source>
</evidence>
<feature type="domain" description="AB hydrolase-1" evidence="3">
    <location>
        <begin position="23"/>
        <end position="257"/>
    </location>
</feature>
<sequence>MVVLEISRSAAMNARIIGSGEDTLIFAHGFGADQSIWDKIIPYYTQRYRVLVFDWNFSGSTKEPNKFDTVKYSSFDAFATDLIDLMDEINLKSSVFVGHSMSGMIGCLASIKRADLFKRLILVGASPRYLNCEDYEGGFEKEQIEEIFSNIESNYLGWASYFASIVVDSNDPSSVDKFEKSLMRMKPEIALSVAKTIFCSDHRDILEKVDQVPCTIIQTTNDIAVPISVAYHMQKKIKAKSTVEIIEANGHFPQLTHTKLLLDVLDRVFKFDYSNE</sequence>
<dbReference type="Proteomes" id="UP000195402">
    <property type="component" value="Unassembled WGS sequence"/>
</dbReference>
<evidence type="ECO:0000256" key="2">
    <source>
        <dbReference type="ARBA" id="ARBA00022801"/>
    </source>
</evidence>
<dbReference type="Pfam" id="PF00561">
    <property type="entry name" value="Abhydrolase_1"/>
    <property type="match status" value="1"/>
</dbReference>
<dbReference type="FunFam" id="3.40.50.1820:FF:000042">
    <property type="entry name" value="probable strigolactone esterase DAD2"/>
    <property type="match status" value="1"/>
</dbReference>
<dbReference type="SUPFAM" id="SSF53474">
    <property type="entry name" value="alpha/beta-Hydrolases"/>
    <property type="match status" value="1"/>
</dbReference>
<accession>A0A200PNC6</accession>
<dbReference type="GO" id="GO:0016787">
    <property type="term" value="F:hydrolase activity"/>
    <property type="evidence" value="ECO:0007669"/>
    <property type="project" value="UniProtKB-KW"/>
</dbReference>
<dbReference type="Gene3D" id="3.40.50.1820">
    <property type="entry name" value="alpha/beta hydrolase"/>
    <property type="match status" value="1"/>
</dbReference>
<dbReference type="InParanoid" id="A0A200PNC6"/>
<organism evidence="4 5">
    <name type="scientific">Macleaya cordata</name>
    <name type="common">Five-seeded plume-poppy</name>
    <name type="synonym">Bocconia cordata</name>
    <dbReference type="NCBI Taxonomy" id="56857"/>
    <lineage>
        <taxon>Eukaryota</taxon>
        <taxon>Viridiplantae</taxon>
        <taxon>Streptophyta</taxon>
        <taxon>Embryophyta</taxon>
        <taxon>Tracheophyta</taxon>
        <taxon>Spermatophyta</taxon>
        <taxon>Magnoliopsida</taxon>
        <taxon>Ranunculales</taxon>
        <taxon>Papaveraceae</taxon>
        <taxon>Papaveroideae</taxon>
        <taxon>Macleaya</taxon>
    </lineage>
</organism>
<keyword evidence="2" id="KW-0378">Hydrolase</keyword>